<reference evidence="1" key="1">
    <citation type="journal article" date="2020" name="mSystems">
        <title>Genome- and Community-Level Interaction Insights into Carbon Utilization and Element Cycling Functions of Hydrothermarchaeota in Hydrothermal Sediment.</title>
        <authorList>
            <person name="Zhou Z."/>
            <person name="Liu Y."/>
            <person name="Xu W."/>
            <person name="Pan J."/>
            <person name="Luo Z.H."/>
            <person name="Li M."/>
        </authorList>
    </citation>
    <scope>NUCLEOTIDE SEQUENCE [LARGE SCALE GENOMIC DNA]</scope>
    <source>
        <strain evidence="1">SpSt-853</strain>
    </source>
</reference>
<gene>
    <name evidence="1" type="ORF">ENW48_00035</name>
</gene>
<dbReference type="InterPro" id="IPR007183">
    <property type="entry name" value="UPF0280"/>
</dbReference>
<comment type="caution">
    <text evidence="1">The sequence shown here is derived from an EMBL/GenBank/DDBJ whole genome shotgun (WGS) entry which is preliminary data.</text>
</comment>
<dbReference type="SUPFAM" id="SSF143631">
    <property type="entry name" value="ApbE-like"/>
    <property type="match status" value="1"/>
</dbReference>
<dbReference type="InterPro" id="IPR003374">
    <property type="entry name" value="ApbE-like_sf"/>
</dbReference>
<dbReference type="PIRSF" id="PIRSF006421">
    <property type="entry name" value="UCP006421"/>
    <property type="match status" value="1"/>
</dbReference>
<name>A0A7C5AKT1_9BACT</name>
<dbReference type="EMBL" id="DTKJ01000001">
    <property type="protein sequence ID" value="HGZ10592.1"/>
    <property type="molecule type" value="Genomic_DNA"/>
</dbReference>
<dbReference type="AlphaFoldDB" id="A0A7C5AKT1"/>
<accession>A0A7C5AKT1</accession>
<dbReference type="NCBIfam" id="NF003323">
    <property type="entry name" value="PRK04334.1-3"/>
    <property type="match status" value="1"/>
</dbReference>
<sequence length="243" mass="25861">MLPRPEPRSYRTRMAREGLVGFQVAVRETDLMILAAQDFSREVRRLVVRERHQLETYIEKHPEFLTTLVPWPWDAFAPPLVKDMIQAAATAGVGPMAAVAGAIAARVGRALLDRSPEVIVENGGDIFLHLKRPATVAVYAGRSPLSQKLGLKIAPEEGGLGVCTSSGTVGHSLSFGVADAVCVVAPDPALADACATALGNRVADAAAIPQALEWIATISQVRGALIVVGKHLGVWGRLELVPL</sequence>
<proteinExistence type="predicted"/>
<evidence type="ECO:0000313" key="1">
    <source>
        <dbReference type="EMBL" id="HGZ10592.1"/>
    </source>
</evidence>
<organism evidence="1">
    <name type="scientific">Desulfobacca acetoxidans</name>
    <dbReference type="NCBI Taxonomy" id="60893"/>
    <lineage>
        <taxon>Bacteria</taxon>
        <taxon>Pseudomonadati</taxon>
        <taxon>Thermodesulfobacteriota</taxon>
        <taxon>Desulfobaccia</taxon>
        <taxon>Desulfobaccales</taxon>
        <taxon>Desulfobaccaceae</taxon>
        <taxon>Desulfobacca</taxon>
    </lineage>
</organism>
<protein>
    <submittedName>
        <fullName evidence="1">UPF0280 family protein</fullName>
    </submittedName>
</protein>
<dbReference type="Gene3D" id="3.10.520.10">
    <property type="entry name" value="ApbE-like domains"/>
    <property type="match status" value="1"/>
</dbReference>